<dbReference type="EMBL" id="KN880658">
    <property type="protein sequence ID" value="KIY64036.1"/>
    <property type="molecule type" value="Genomic_DNA"/>
</dbReference>
<evidence type="ECO:0000313" key="2">
    <source>
        <dbReference type="EMBL" id="KIY64036.1"/>
    </source>
</evidence>
<feature type="region of interest" description="Disordered" evidence="1">
    <location>
        <begin position="1"/>
        <end position="24"/>
    </location>
</feature>
<sequence length="267" mass="29262">MVAASRDEEAMPTTADSQRALEPPCSHSKHICQMRQLNFSSNVPVNKTGLFARLTYAWVPGQDSGRSLSHSNQSVSHRHDAEGGATQRRLRFDNDDDDARYRQDAQTVESFGPVGYRNTATTRNAQPPLPPSVSSVHQPSSSRTQTAYSQRSEHSSSTIAQTSRPALSQSTPRERYAETRVWQQPVSSSPSQGPVYAQDRAYSDQDNSYPVAGPSRIQATAHDAQRRHGGIWPDIYGQSSQSQTSSRHGSNTSRMKAPDGAGRAYGS</sequence>
<dbReference type="Proteomes" id="UP000054007">
    <property type="component" value="Unassembled WGS sequence"/>
</dbReference>
<feature type="region of interest" description="Disordered" evidence="1">
    <location>
        <begin position="64"/>
        <end position="267"/>
    </location>
</feature>
<gene>
    <name evidence="2" type="ORF">CYLTODRAFT_493469</name>
</gene>
<organism evidence="2 3">
    <name type="scientific">Cylindrobasidium torrendii FP15055 ss-10</name>
    <dbReference type="NCBI Taxonomy" id="1314674"/>
    <lineage>
        <taxon>Eukaryota</taxon>
        <taxon>Fungi</taxon>
        <taxon>Dikarya</taxon>
        <taxon>Basidiomycota</taxon>
        <taxon>Agaricomycotina</taxon>
        <taxon>Agaricomycetes</taxon>
        <taxon>Agaricomycetidae</taxon>
        <taxon>Agaricales</taxon>
        <taxon>Marasmiineae</taxon>
        <taxon>Physalacriaceae</taxon>
        <taxon>Cylindrobasidium</taxon>
    </lineage>
</organism>
<keyword evidence="3" id="KW-1185">Reference proteome</keyword>
<dbReference type="AlphaFoldDB" id="A0A0D7B3C0"/>
<feature type="compositionally biased region" description="Polar residues" evidence="1">
    <location>
        <begin position="143"/>
        <end position="171"/>
    </location>
</feature>
<name>A0A0D7B3C0_9AGAR</name>
<feature type="compositionally biased region" description="Polar residues" evidence="1">
    <location>
        <begin position="64"/>
        <end position="75"/>
    </location>
</feature>
<reference evidence="2 3" key="1">
    <citation type="journal article" date="2015" name="Fungal Genet. Biol.">
        <title>Evolution of novel wood decay mechanisms in Agaricales revealed by the genome sequences of Fistulina hepatica and Cylindrobasidium torrendii.</title>
        <authorList>
            <person name="Floudas D."/>
            <person name="Held B.W."/>
            <person name="Riley R."/>
            <person name="Nagy L.G."/>
            <person name="Koehler G."/>
            <person name="Ransdell A.S."/>
            <person name="Younus H."/>
            <person name="Chow J."/>
            <person name="Chiniquy J."/>
            <person name="Lipzen A."/>
            <person name="Tritt A."/>
            <person name="Sun H."/>
            <person name="Haridas S."/>
            <person name="LaButti K."/>
            <person name="Ohm R.A."/>
            <person name="Kues U."/>
            <person name="Blanchette R.A."/>
            <person name="Grigoriev I.V."/>
            <person name="Minto R.E."/>
            <person name="Hibbett D.S."/>
        </authorList>
    </citation>
    <scope>NUCLEOTIDE SEQUENCE [LARGE SCALE GENOMIC DNA]</scope>
    <source>
        <strain evidence="2 3">FP15055 ss-10</strain>
    </source>
</reference>
<evidence type="ECO:0000313" key="3">
    <source>
        <dbReference type="Proteomes" id="UP000054007"/>
    </source>
</evidence>
<evidence type="ECO:0000256" key="1">
    <source>
        <dbReference type="SAM" id="MobiDB-lite"/>
    </source>
</evidence>
<protein>
    <submittedName>
        <fullName evidence="2">Uncharacterized protein</fullName>
    </submittedName>
</protein>
<accession>A0A0D7B3C0</accession>
<proteinExistence type="predicted"/>
<feature type="compositionally biased region" description="Low complexity" evidence="1">
    <location>
        <begin position="132"/>
        <end position="142"/>
    </location>
</feature>
<feature type="compositionally biased region" description="Low complexity" evidence="1">
    <location>
        <begin position="181"/>
        <end position="195"/>
    </location>
</feature>